<dbReference type="Proteomes" id="UP000054618">
    <property type="component" value="Unassembled WGS sequence"/>
</dbReference>
<dbReference type="SUPFAM" id="SSF53383">
    <property type="entry name" value="PLP-dependent transferases"/>
    <property type="match status" value="1"/>
</dbReference>
<evidence type="ECO:0000259" key="5">
    <source>
        <dbReference type="Pfam" id="PF00155"/>
    </source>
</evidence>
<evidence type="ECO:0000256" key="3">
    <source>
        <dbReference type="ARBA" id="ARBA00022679"/>
    </source>
</evidence>
<keyword evidence="4" id="KW-0663">Pyridoxal phosphate</keyword>
<evidence type="ECO:0000256" key="2">
    <source>
        <dbReference type="ARBA" id="ARBA00022576"/>
    </source>
</evidence>
<comment type="cofactor">
    <cofactor evidence="1">
        <name>pyridoxal 5'-phosphate</name>
        <dbReference type="ChEBI" id="CHEBI:597326"/>
    </cofactor>
</comment>
<evidence type="ECO:0000313" key="6">
    <source>
        <dbReference type="EMBL" id="KTD50476.1"/>
    </source>
</evidence>
<reference evidence="6 7" key="1">
    <citation type="submission" date="2015-11" db="EMBL/GenBank/DDBJ databases">
        <title>Genomic analysis of 38 Legionella species identifies large and diverse effector repertoires.</title>
        <authorList>
            <person name="Burstein D."/>
            <person name="Amaro F."/>
            <person name="Zusman T."/>
            <person name="Lifshitz Z."/>
            <person name="Cohen O."/>
            <person name="Gilbert J.A."/>
            <person name="Pupko T."/>
            <person name="Shuman H.A."/>
            <person name="Segal G."/>
        </authorList>
    </citation>
    <scope>NUCLEOTIDE SEQUENCE [LARGE SCALE GENOMIC DNA]</scope>
    <source>
        <strain evidence="6 7">CDC#1442-AUS-E</strain>
    </source>
</reference>
<dbReference type="Gene3D" id="3.90.1150.10">
    <property type="entry name" value="Aspartate Aminotransferase, domain 1"/>
    <property type="match status" value="1"/>
</dbReference>
<keyword evidence="7" id="KW-1185">Reference proteome</keyword>
<dbReference type="InterPro" id="IPR004839">
    <property type="entry name" value="Aminotransferase_I/II_large"/>
</dbReference>
<accession>A0A0W0Y0H7</accession>
<proteinExistence type="predicted"/>
<feature type="domain" description="Aminotransferase class I/classII large" evidence="5">
    <location>
        <begin position="51"/>
        <end position="388"/>
    </location>
</feature>
<dbReference type="CDD" id="cd00609">
    <property type="entry name" value="AAT_like"/>
    <property type="match status" value="1"/>
</dbReference>
<dbReference type="GO" id="GO:0008483">
    <property type="term" value="F:transaminase activity"/>
    <property type="evidence" value="ECO:0007669"/>
    <property type="project" value="UniProtKB-KW"/>
</dbReference>
<dbReference type="InterPro" id="IPR015424">
    <property type="entry name" value="PyrdxlP-dep_Trfase"/>
</dbReference>
<comment type="caution">
    <text evidence="6">The sequence shown here is derived from an EMBL/GenBank/DDBJ whole genome shotgun (WGS) entry which is preliminary data.</text>
</comment>
<keyword evidence="3 6" id="KW-0808">Transferase</keyword>
<dbReference type="InterPro" id="IPR015421">
    <property type="entry name" value="PyrdxlP-dep_Trfase_major"/>
</dbReference>
<evidence type="ECO:0000256" key="1">
    <source>
        <dbReference type="ARBA" id="ARBA00001933"/>
    </source>
</evidence>
<name>A0A0W0Y0H7_9GAMM</name>
<dbReference type="GO" id="GO:0030170">
    <property type="term" value="F:pyridoxal phosphate binding"/>
    <property type="evidence" value="ECO:0007669"/>
    <property type="project" value="InterPro"/>
</dbReference>
<gene>
    <name evidence="6" type="primary">aspB</name>
    <name evidence="6" type="ORF">Lqui_1801</name>
</gene>
<protein>
    <submittedName>
        <fullName evidence="6">Aspartate aminotransferase</fullName>
    </submittedName>
</protein>
<dbReference type="PANTHER" id="PTHR42790">
    <property type="entry name" value="AMINOTRANSFERASE"/>
    <property type="match status" value="1"/>
</dbReference>
<dbReference type="STRING" id="45073.Lqui_1801"/>
<dbReference type="Pfam" id="PF00155">
    <property type="entry name" value="Aminotran_1_2"/>
    <property type="match status" value="1"/>
</dbReference>
<dbReference type="EMBL" id="LNYS01000008">
    <property type="protein sequence ID" value="KTD50476.1"/>
    <property type="molecule type" value="Genomic_DNA"/>
</dbReference>
<dbReference type="GO" id="GO:1901605">
    <property type="term" value="P:alpha-amino acid metabolic process"/>
    <property type="evidence" value="ECO:0007669"/>
    <property type="project" value="TreeGrafter"/>
</dbReference>
<keyword evidence="2 6" id="KW-0032">Aminotransferase</keyword>
<dbReference type="AlphaFoldDB" id="A0A0W0Y0H7"/>
<sequence>MQLRSCEHLKLADWVKNNPPSVMEELLAGSSKEQWISLALGLPAAALFPTHFIEEAFEDVLALNHSVFQYQPPLEELKSHVKHIMALRGVQCHEDQILLTAGAQQGISLITRLLLEAQSRVALEKLAYPGLLQALKPFTPDILTINTHMKTGIDLDEVETAFKRKRPAFLYLVADGGNPHSLTLNDEQRKKLAYLAAEYEVPIIEDDPYGFLNYQQPRSPIKKYADDWVFYIGSFSKLLAPALRVGWIVAPQCTMRHLSSLKECSDINTASFNHHLVNALLNKNIFESQIQTLRNYYAKQRDCLVNSLTQYLTSDITFSIPECGFFIWAYFLEKINTSRLLQESLKQNVVFVPSEAFAVTPDSTIYNGMRLNFSYPSEYEIEEGIKRLSLSLQALIKE</sequence>
<dbReference type="PANTHER" id="PTHR42790:SF19">
    <property type="entry name" value="KYNURENINE_ALPHA-AMINOADIPATE AMINOTRANSFERASE, MITOCHONDRIAL"/>
    <property type="match status" value="1"/>
</dbReference>
<dbReference type="OrthoDB" id="9804020at2"/>
<dbReference type="InterPro" id="IPR050859">
    <property type="entry name" value="Class-I_PLP-dep_aminotransf"/>
</dbReference>
<organism evidence="6 7">
    <name type="scientific">Legionella quinlivanii</name>
    <dbReference type="NCBI Taxonomy" id="45073"/>
    <lineage>
        <taxon>Bacteria</taxon>
        <taxon>Pseudomonadati</taxon>
        <taxon>Pseudomonadota</taxon>
        <taxon>Gammaproteobacteria</taxon>
        <taxon>Legionellales</taxon>
        <taxon>Legionellaceae</taxon>
        <taxon>Legionella</taxon>
    </lineage>
</organism>
<evidence type="ECO:0000256" key="4">
    <source>
        <dbReference type="ARBA" id="ARBA00022898"/>
    </source>
</evidence>
<dbReference type="RefSeq" id="WP_058507881.1">
    <property type="nucleotide sequence ID" value="NZ_CAAAIK010000030.1"/>
</dbReference>
<dbReference type="InterPro" id="IPR015422">
    <property type="entry name" value="PyrdxlP-dep_Trfase_small"/>
</dbReference>
<dbReference type="PATRIC" id="fig|45073.5.peg.1901"/>
<dbReference type="Gene3D" id="3.40.640.10">
    <property type="entry name" value="Type I PLP-dependent aspartate aminotransferase-like (Major domain)"/>
    <property type="match status" value="1"/>
</dbReference>
<evidence type="ECO:0000313" key="7">
    <source>
        <dbReference type="Proteomes" id="UP000054618"/>
    </source>
</evidence>